<dbReference type="Proteomes" id="UP000546324">
    <property type="component" value="Unassembled WGS sequence"/>
</dbReference>
<evidence type="ECO:0000313" key="3">
    <source>
        <dbReference type="Proteomes" id="UP000546324"/>
    </source>
</evidence>
<evidence type="ECO:0008006" key="4">
    <source>
        <dbReference type="Google" id="ProtNLM"/>
    </source>
</evidence>
<dbReference type="EMBL" id="JACHMQ010000001">
    <property type="protein sequence ID" value="MBB6399159.1"/>
    <property type="molecule type" value="Genomic_DNA"/>
</dbReference>
<name>A0A7X0G491_9ACTN</name>
<dbReference type="InterPro" id="IPR009339">
    <property type="entry name" value="DUF998"/>
</dbReference>
<comment type="caution">
    <text evidence="2">The sequence shown here is derived from an EMBL/GenBank/DDBJ whole genome shotgun (WGS) entry which is preliminary data.</text>
</comment>
<keyword evidence="1" id="KW-0812">Transmembrane</keyword>
<feature type="transmembrane region" description="Helical" evidence="1">
    <location>
        <begin position="24"/>
        <end position="45"/>
    </location>
</feature>
<protein>
    <recommendedName>
        <fullName evidence="4">DUF998 domain-containing protein</fullName>
    </recommendedName>
</protein>
<feature type="transmembrane region" description="Helical" evidence="1">
    <location>
        <begin position="170"/>
        <end position="189"/>
    </location>
</feature>
<sequence>MATATPAAAPAAPSARAARRTSRALVAGALAGPLFFASAVTQMVLREGFDITRHPISQLATGDLGWIQIVTFVLAGLGGVALATGLKRTVTEGAGRRTLPVFVAIFGIGLVAAGLLPMDPEKGFPVGTPEGPVAQMSWHGVAHSVAAAVAFTSLAIAAIVMTVRHVRRRAVRPAVLNGAVALVLLVPMSPDHMSLQIALNGVVAFTWTTVVALHSRRQAMPSGRHGMHSG</sequence>
<gene>
    <name evidence="2" type="ORF">BKA00_006073</name>
</gene>
<feature type="transmembrane region" description="Helical" evidence="1">
    <location>
        <begin position="65"/>
        <end position="86"/>
    </location>
</feature>
<evidence type="ECO:0000313" key="2">
    <source>
        <dbReference type="EMBL" id="MBB6399159.1"/>
    </source>
</evidence>
<feature type="transmembrane region" description="Helical" evidence="1">
    <location>
        <begin position="195"/>
        <end position="214"/>
    </location>
</feature>
<keyword evidence="1" id="KW-1133">Transmembrane helix</keyword>
<feature type="transmembrane region" description="Helical" evidence="1">
    <location>
        <begin position="98"/>
        <end position="118"/>
    </location>
</feature>
<proteinExistence type="predicted"/>
<accession>A0A7X0G491</accession>
<dbReference type="AlphaFoldDB" id="A0A7X0G491"/>
<dbReference type="RefSeq" id="WP_185030867.1">
    <property type="nucleotide sequence ID" value="NZ_JACHMQ010000001.1"/>
</dbReference>
<reference evidence="2 3" key="1">
    <citation type="submission" date="2020-08" db="EMBL/GenBank/DDBJ databases">
        <title>Sequencing the genomes of 1000 actinobacteria strains.</title>
        <authorList>
            <person name="Klenk H.-P."/>
        </authorList>
    </citation>
    <scope>NUCLEOTIDE SEQUENCE [LARGE SCALE GENOMIC DNA]</scope>
    <source>
        <strain evidence="2 3">DSM 43675</strain>
    </source>
</reference>
<evidence type="ECO:0000256" key="1">
    <source>
        <dbReference type="SAM" id="Phobius"/>
    </source>
</evidence>
<keyword evidence="3" id="KW-1185">Reference proteome</keyword>
<keyword evidence="1" id="KW-0472">Membrane</keyword>
<dbReference type="Pfam" id="PF06197">
    <property type="entry name" value="DUF998"/>
    <property type="match status" value="1"/>
</dbReference>
<organism evidence="2 3">
    <name type="scientific">Actinomadura coerulea</name>
    <dbReference type="NCBI Taxonomy" id="46159"/>
    <lineage>
        <taxon>Bacteria</taxon>
        <taxon>Bacillati</taxon>
        <taxon>Actinomycetota</taxon>
        <taxon>Actinomycetes</taxon>
        <taxon>Streptosporangiales</taxon>
        <taxon>Thermomonosporaceae</taxon>
        <taxon>Actinomadura</taxon>
    </lineage>
</organism>
<feature type="transmembrane region" description="Helical" evidence="1">
    <location>
        <begin position="138"/>
        <end position="163"/>
    </location>
</feature>